<name>A0AAD7DUZ9_9AGAR</name>
<comment type="caution">
    <text evidence="1">The sequence shown here is derived from an EMBL/GenBank/DDBJ whole genome shotgun (WGS) entry which is preliminary data.</text>
</comment>
<dbReference type="SUPFAM" id="SSF52047">
    <property type="entry name" value="RNI-like"/>
    <property type="match status" value="1"/>
</dbReference>
<keyword evidence="2" id="KW-1185">Reference proteome</keyword>
<dbReference type="AlphaFoldDB" id="A0AAD7DUZ9"/>
<reference evidence="1" key="1">
    <citation type="submission" date="2023-03" db="EMBL/GenBank/DDBJ databases">
        <title>Massive genome expansion in bonnet fungi (Mycena s.s.) driven by repeated elements and novel gene families across ecological guilds.</title>
        <authorList>
            <consortium name="Lawrence Berkeley National Laboratory"/>
            <person name="Harder C.B."/>
            <person name="Miyauchi S."/>
            <person name="Viragh M."/>
            <person name="Kuo A."/>
            <person name="Thoen E."/>
            <person name="Andreopoulos B."/>
            <person name="Lu D."/>
            <person name="Skrede I."/>
            <person name="Drula E."/>
            <person name="Henrissat B."/>
            <person name="Morin E."/>
            <person name="Kohler A."/>
            <person name="Barry K."/>
            <person name="LaButti K."/>
            <person name="Morin E."/>
            <person name="Salamov A."/>
            <person name="Lipzen A."/>
            <person name="Mereny Z."/>
            <person name="Hegedus B."/>
            <person name="Baldrian P."/>
            <person name="Stursova M."/>
            <person name="Weitz H."/>
            <person name="Taylor A."/>
            <person name="Grigoriev I.V."/>
            <person name="Nagy L.G."/>
            <person name="Martin F."/>
            <person name="Kauserud H."/>
        </authorList>
    </citation>
    <scope>NUCLEOTIDE SEQUENCE</scope>
    <source>
        <strain evidence="1">CBHHK182m</strain>
    </source>
</reference>
<evidence type="ECO:0000313" key="1">
    <source>
        <dbReference type="EMBL" id="KAJ7698430.1"/>
    </source>
</evidence>
<accession>A0AAD7DUZ9</accession>
<evidence type="ECO:0000313" key="2">
    <source>
        <dbReference type="Proteomes" id="UP001215598"/>
    </source>
</evidence>
<dbReference type="Gene3D" id="3.80.10.10">
    <property type="entry name" value="Ribonuclease Inhibitor"/>
    <property type="match status" value="1"/>
</dbReference>
<dbReference type="Proteomes" id="UP001215598">
    <property type="component" value="Unassembled WGS sequence"/>
</dbReference>
<organism evidence="1 2">
    <name type="scientific">Mycena metata</name>
    <dbReference type="NCBI Taxonomy" id="1033252"/>
    <lineage>
        <taxon>Eukaryota</taxon>
        <taxon>Fungi</taxon>
        <taxon>Dikarya</taxon>
        <taxon>Basidiomycota</taxon>
        <taxon>Agaricomycotina</taxon>
        <taxon>Agaricomycetes</taxon>
        <taxon>Agaricomycetidae</taxon>
        <taxon>Agaricales</taxon>
        <taxon>Marasmiineae</taxon>
        <taxon>Mycenaceae</taxon>
        <taxon>Mycena</taxon>
    </lineage>
</organism>
<evidence type="ECO:0008006" key="3">
    <source>
        <dbReference type="Google" id="ProtNLM"/>
    </source>
</evidence>
<dbReference type="InterPro" id="IPR032675">
    <property type="entry name" value="LRR_dom_sf"/>
</dbReference>
<proteinExistence type="predicted"/>
<sequence length="687" mass="77485">MALTSFPLLLKLPTETVDEIVSLQEITELIQISRTSKFCHALATRHLYACILLPLAEQLEHFVDAMSSGPQPYQHLKHIKKLSVQLYLSPPPRAAYLPALGWMILQMINLRELQLERPENMLPLLSLLSTVHIPRLRSFTTYFCPASAPYIEPFIALHPALRSLTLRLDSVHIGYNPKAEHFQPFAHLHLPHLEYYDGAAHLLPVVHAPSLRVMHLSWHGPSDVQAILATAAAIAPMVVSFWMRTNYEQGLRIANILSAAKNLCWLHINSDLGATSLSPEEQEEDNMIISIWEGLRCLRFVYFNGFQWMRDSKIVYCPLEPVSMTLTCFLLKLPTETLDEIVSFYKDDLKNLLRISRTSKLCNALAARYLYADAPLTTTKRVRLFVHGMSCGPQPHRHLQCIKNLSVEFLFGPCDAVLTALGGMIAHMINLRKLALNHPRRMPTLIAFLSTAHLPRLQSLTTHFCPVSAPHIGPFIALHPALKSLTLELDIHYTGFNPHAVPPPLIPPPHLPALEDYEGAAHLLPFFHTRSLRIKQLHWYGPTDDVLAIMATAADLAPNQQVLTMDTNHVGAEELTACAIAVYPNVSSLTIFEFNRRMDMERAMRLADCLSTAKHLSQLAIRFLYGFPGRRFRTPLESVSPEQHEEDDRIVSLLSHIHSLRCMMFTGGAIRRTRATVLSDPTVKGYK</sequence>
<protein>
    <recommendedName>
        <fullName evidence="3">F-box domain-containing protein</fullName>
    </recommendedName>
</protein>
<gene>
    <name evidence="1" type="ORF">B0H16DRAFT_1749733</name>
</gene>
<dbReference type="EMBL" id="JARKIB010000591">
    <property type="protein sequence ID" value="KAJ7698430.1"/>
    <property type="molecule type" value="Genomic_DNA"/>
</dbReference>